<evidence type="ECO:0000256" key="7">
    <source>
        <dbReference type="SAM" id="MobiDB-lite"/>
    </source>
</evidence>
<evidence type="ECO:0000313" key="10">
    <source>
        <dbReference type="Proteomes" id="UP001445076"/>
    </source>
</evidence>
<organism evidence="9 10">
    <name type="scientific">Cherax quadricarinatus</name>
    <name type="common">Australian red claw crayfish</name>
    <dbReference type="NCBI Taxonomy" id="27406"/>
    <lineage>
        <taxon>Eukaryota</taxon>
        <taxon>Metazoa</taxon>
        <taxon>Ecdysozoa</taxon>
        <taxon>Arthropoda</taxon>
        <taxon>Crustacea</taxon>
        <taxon>Multicrustacea</taxon>
        <taxon>Malacostraca</taxon>
        <taxon>Eumalacostraca</taxon>
        <taxon>Eucarida</taxon>
        <taxon>Decapoda</taxon>
        <taxon>Pleocyemata</taxon>
        <taxon>Astacidea</taxon>
        <taxon>Parastacoidea</taxon>
        <taxon>Parastacidae</taxon>
        <taxon>Cherax</taxon>
    </lineage>
</organism>
<evidence type="ECO:0000256" key="1">
    <source>
        <dbReference type="ARBA" id="ARBA00004335"/>
    </source>
</evidence>
<accession>A0AAW0WUG1</accession>
<dbReference type="Gene3D" id="4.10.1000.10">
    <property type="entry name" value="Zinc finger, CCCH-type"/>
    <property type="match status" value="1"/>
</dbReference>
<evidence type="ECO:0000256" key="2">
    <source>
        <dbReference type="ARBA" id="ARBA00023242"/>
    </source>
</evidence>
<dbReference type="PANTHER" id="PTHR46527:SF1">
    <property type="entry name" value="NUCLEOPORIN NUP42"/>
    <property type="match status" value="1"/>
</dbReference>
<keyword evidence="6" id="KW-0863">Zinc-finger</keyword>
<proteinExistence type="predicted"/>
<protein>
    <recommendedName>
        <fullName evidence="4">Nucleoporin NUP42</fullName>
    </recommendedName>
    <alternativeName>
        <fullName evidence="5">Nucleoporin-like protein 2</fullName>
    </alternativeName>
</protein>
<feature type="compositionally biased region" description="Polar residues" evidence="7">
    <location>
        <begin position="474"/>
        <end position="484"/>
    </location>
</feature>
<evidence type="ECO:0000313" key="9">
    <source>
        <dbReference type="EMBL" id="KAK8731268.1"/>
    </source>
</evidence>
<feature type="compositionally biased region" description="Polar residues" evidence="7">
    <location>
        <begin position="493"/>
        <end position="502"/>
    </location>
</feature>
<dbReference type="SMART" id="SM00356">
    <property type="entry name" value="ZnF_C3H1"/>
    <property type="match status" value="1"/>
</dbReference>
<feature type="compositionally biased region" description="Polar residues" evidence="7">
    <location>
        <begin position="347"/>
        <end position="366"/>
    </location>
</feature>
<dbReference type="GO" id="GO:0008270">
    <property type="term" value="F:zinc ion binding"/>
    <property type="evidence" value="ECO:0007669"/>
    <property type="project" value="UniProtKB-KW"/>
</dbReference>
<gene>
    <name evidence="9" type="ORF">OTU49_007514</name>
</gene>
<keyword evidence="6" id="KW-0862">Zinc</keyword>
<dbReference type="GO" id="GO:0031965">
    <property type="term" value="C:nuclear membrane"/>
    <property type="evidence" value="ECO:0007669"/>
    <property type="project" value="UniProtKB-SubCell"/>
</dbReference>
<dbReference type="AlphaFoldDB" id="A0AAW0WUG1"/>
<feature type="zinc finger region" description="C3H1-type" evidence="6">
    <location>
        <begin position="9"/>
        <end position="36"/>
    </location>
</feature>
<name>A0AAW0WUG1_CHEQU</name>
<dbReference type="EMBL" id="JARKIK010000061">
    <property type="protein sequence ID" value="KAK8731268.1"/>
    <property type="molecule type" value="Genomic_DNA"/>
</dbReference>
<keyword evidence="2" id="KW-0539">Nucleus</keyword>
<dbReference type="InterPro" id="IPR025574">
    <property type="entry name" value="Nucleoporin_FG_rpt"/>
</dbReference>
<keyword evidence="10" id="KW-1185">Reference proteome</keyword>
<comment type="function">
    <text evidence="3">Required for the export of mRNAs containing poly(A) tails from the nucleus into the cytoplasm.</text>
</comment>
<reference evidence="9 10" key="1">
    <citation type="journal article" date="2024" name="BMC Genomics">
        <title>Genome assembly of redclaw crayfish (Cherax quadricarinatus) provides insights into its immune adaptation and hypoxia tolerance.</title>
        <authorList>
            <person name="Liu Z."/>
            <person name="Zheng J."/>
            <person name="Li H."/>
            <person name="Fang K."/>
            <person name="Wang S."/>
            <person name="He J."/>
            <person name="Zhou D."/>
            <person name="Weng S."/>
            <person name="Chi M."/>
            <person name="Gu Z."/>
            <person name="He J."/>
            <person name="Li F."/>
            <person name="Wang M."/>
        </authorList>
    </citation>
    <scope>NUCLEOTIDE SEQUENCE [LARGE SCALE GENOMIC DNA]</scope>
    <source>
        <strain evidence="9">ZL_2023a</strain>
    </source>
</reference>
<dbReference type="Pfam" id="PF13634">
    <property type="entry name" value="Nucleoporin_FG"/>
    <property type="match status" value="4"/>
</dbReference>
<dbReference type="GO" id="GO:0005643">
    <property type="term" value="C:nuclear pore"/>
    <property type="evidence" value="ECO:0007669"/>
    <property type="project" value="UniProtKB-ARBA"/>
</dbReference>
<dbReference type="InterPro" id="IPR000571">
    <property type="entry name" value="Znf_CCCH"/>
</dbReference>
<comment type="caution">
    <text evidence="9">The sequence shown here is derived from an EMBL/GenBank/DDBJ whole genome shotgun (WGS) entry which is preliminary data.</text>
</comment>
<evidence type="ECO:0000256" key="3">
    <source>
        <dbReference type="ARBA" id="ARBA00037262"/>
    </source>
</evidence>
<feature type="region of interest" description="Disordered" evidence="7">
    <location>
        <begin position="329"/>
        <end position="379"/>
    </location>
</feature>
<comment type="subcellular location">
    <subcellularLocation>
        <location evidence="1">Nucleus membrane</location>
        <topology evidence="1">Peripheral membrane protein</topology>
        <orientation evidence="1">Cytoplasmic side</orientation>
    </subcellularLocation>
</comment>
<feature type="region of interest" description="Disordered" evidence="7">
    <location>
        <begin position="469"/>
        <end position="511"/>
    </location>
</feature>
<dbReference type="InterPro" id="IPR051767">
    <property type="entry name" value="Nucleoporin_NUP42"/>
</dbReference>
<dbReference type="Pfam" id="PF00642">
    <property type="entry name" value="zf-CCCH"/>
    <property type="match status" value="1"/>
</dbReference>
<evidence type="ECO:0000259" key="8">
    <source>
        <dbReference type="PROSITE" id="PS50103"/>
    </source>
</evidence>
<sequence>MFGQRPAVGNNKVVCSYFLKGTCKYGTRCWNIHPPNQGGTGMVNTFGVGTTGAGGNVFGAKATPLKDSKDFQDFVKQVSGEMTQWERSGQWLVSCFAPLKSHPPLLGFSDCSPEELRIKAYEALKTNTSNNYQAHWTELQQRYKQLREALKMPTPEAVQAMREVFHSKSSLEQQEQQQAVKQTSLFGNPSGRTVFGGAPSQPGSGVGLLGAKPQPSIFGGGATVFGGSQPTANSVFGGGTNKPIFGGQSTLGTQNTSTFGNQTPSIFGGANSNVFKSGTQNSTSTSLFGSPVQGQTAAGCIFASTPTSVVSGQATSIFGNAQSKGAGGNIFNSSTQNQPSIFGGTGANTQSSVFQGAQGTTTTEVSNAPGGQGGIFGNQQQGLFGAQQTQQVQSSASLFGRPSVFGGNQTTQAPSASVQNTSSIFGGSTGSVFGGSANNSTGSIFGGNTATNRGDGLFGEVQVAGPFSKPPGSFANSNEPNTNPGLFGKPVESAQSAMSQGTPGLFGKPAQSAQNLMHPANLKNNSEWYTPLDQLQPEHRAEFEAEAFTSIPSCPPPRELCV</sequence>
<evidence type="ECO:0000256" key="6">
    <source>
        <dbReference type="PROSITE-ProRule" id="PRU00723"/>
    </source>
</evidence>
<dbReference type="PROSITE" id="PS50103">
    <property type="entry name" value="ZF_C3H1"/>
    <property type="match status" value="1"/>
</dbReference>
<feature type="compositionally biased region" description="Polar residues" evidence="7">
    <location>
        <begin position="330"/>
        <end position="340"/>
    </location>
</feature>
<dbReference type="PANTHER" id="PTHR46527">
    <property type="entry name" value="NUCLEOPORIN-LIKE PROTEIN 2"/>
    <property type="match status" value="1"/>
</dbReference>
<evidence type="ECO:0000256" key="5">
    <source>
        <dbReference type="ARBA" id="ARBA00042384"/>
    </source>
</evidence>
<evidence type="ECO:0000256" key="4">
    <source>
        <dbReference type="ARBA" id="ARBA00039886"/>
    </source>
</evidence>
<feature type="domain" description="C3H1-type" evidence="8">
    <location>
        <begin position="9"/>
        <end position="36"/>
    </location>
</feature>
<keyword evidence="6" id="KW-0479">Metal-binding</keyword>
<dbReference type="Proteomes" id="UP001445076">
    <property type="component" value="Unassembled WGS sequence"/>
</dbReference>